<keyword evidence="3" id="KW-0808">Transferase</keyword>
<dbReference type="GO" id="GO:0005886">
    <property type="term" value="C:plasma membrane"/>
    <property type="evidence" value="ECO:0007669"/>
    <property type="project" value="UniProtKB-SubCell"/>
</dbReference>
<dbReference type="SMART" id="SM00388">
    <property type="entry name" value="HisKA"/>
    <property type="match status" value="1"/>
</dbReference>
<proteinExistence type="predicted"/>
<sequence length="521" mass="54330">MHRITVSARVNLSHLFWLRSLAIIGQLCTIAFVQFFFGVQLPLPAMLFVIAMEVAFNGVTWLRVTQDRPESNLELFGQIWVDLGALSALLFLSGGTTNPFVSLYLPSLAIAAAVLPWYLTAWLACFAVACYVLLGFDNVPLNLDNPANLFDYYRAGMWVNFMVSVALIVWFVARMSRALRQREAALADAQQRLLRDERAVALGVQAATVAHEIGTPLSSIAMLTEELRDIARTDKGLAPYGADLELLDQQITLCTSALARLRSRASSTGSRQAVSEWLGPFVEQWRLRHPHVKFELPGNAPSDLYIEDTVAVGQILTILLDNAARASRDFVTLRAYPASRAGFMDFEVCDAGPGIPVALRASLGAAPVESTQGGHGVGLYLAFSSAARLGGSIDLADVSAGAVASGAAASGAAAVSASAPGAAAPGAAAGDGATPGGAAASGTGASHASTREPPVTGAANGGARARKSRGTRAVLHVPVKTEARGDAVNPAAQSSEAARGGTAAQSSEIGRGEGPGRPDAG</sequence>
<comment type="catalytic activity">
    <reaction evidence="1">
        <text>ATP + protein L-histidine = ADP + protein N-phospho-L-histidine.</text>
        <dbReference type="EC" id="2.7.13.3"/>
    </reaction>
</comment>
<reference evidence="10 11" key="1">
    <citation type="submission" date="2019-03" db="EMBL/GenBank/DDBJ databases">
        <title>Paraburkholderia sp. 4M-K11, isolated from subtropical forest soil.</title>
        <authorList>
            <person name="Gao Z.-H."/>
            <person name="Qiu L.-H."/>
        </authorList>
    </citation>
    <scope>NUCLEOTIDE SEQUENCE [LARGE SCALE GENOMIC DNA]</scope>
    <source>
        <strain evidence="10 11">4M-K11</strain>
    </source>
</reference>
<feature type="transmembrane region" description="Helical" evidence="8">
    <location>
        <begin position="84"/>
        <end position="105"/>
    </location>
</feature>
<protein>
    <recommendedName>
        <fullName evidence="2">histidine kinase</fullName>
        <ecNumber evidence="2">2.7.13.3</ecNumber>
    </recommendedName>
</protein>
<dbReference type="AlphaFoldDB" id="A0A4R5MC01"/>
<organism evidence="10 11">
    <name type="scientific">Paraburkholderia silviterrae</name>
    <dbReference type="NCBI Taxonomy" id="2528715"/>
    <lineage>
        <taxon>Bacteria</taxon>
        <taxon>Pseudomonadati</taxon>
        <taxon>Pseudomonadota</taxon>
        <taxon>Betaproteobacteria</taxon>
        <taxon>Burkholderiales</taxon>
        <taxon>Burkholderiaceae</taxon>
        <taxon>Paraburkholderia</taxon>
    </lineage>
</organism>
<evidence type="ECO:0000256" key="8">
    <source>
        <dbReference type="SAM" id="Phobius"/>
    </source>
</evidence>
<evidence type="ECO:0000256" key="5">
    <source>
        <dbReference type="ARBA" id="ARBA00022777"/>
    </source>
</evidence>
<evidence type="ECO:0000256" key="4">
    <source>
        <dbReference type="ARBA" id="ARBA00022741"/>
    </source>
</evidence>
<keyword evidence="6" id="KW-0067">ATP-binding</keyword>
<evidence type="ECO:0000259" key="9">
    <source>
        <dbReference type="PROSITE" id="PS50109"/>
    </source>
</evidence>
<dbReference type="InterPro" id="IPR003661">
    <property type="entry name" value="HisK_dim/P_dom"/>
</dbReference>
<name>A0A4R5MC01_9BURK</name>
<keyword evidence="8" id="KW-1133">Transmembrane helix</keyword>
<dbReference type="GO" id="GO:0000155">
    <property type="term" value="F:phosphorelay sensor kinase activity"/>
    <property type="evidence" value="ECO:0007669"/>
    <property type="project" value="InterPro"/>
</dbReference>
<keyword evidence="8" id="KW-0472">Membrane</keyword>
<dbReference type="RefSeq" id="WP_133194941.1">
    <property type="nucleotide sequence ID" value="NZ_JBHUCW010000018.1"/>
</dbReference>
<evidence type="ECO:0000256" key="1">
    <source>
        <dbReference type="ARBA" id="ARBA00000085"/>
    </source>
</evidence>
<accession>A0A4R5MC01</accession>
<dbReference type="InterPro" id="IPR050980">
    <property type="entry name" value="2C_sensor_his_kinase"/>
</dbReference>
<dbReference type="PANTHER" id="PTHR44936">
    <property type="entry name" value="SENSOR PROTEIN CREC"/>
    <property type="match status" value="1"/>
</dbReference>
<comment type="caution">
    <text evidence="10">The sequence shown here is derived from an EMBL/GenBank/DDBJ whole genome shotgun (WGS) entry which is preliminary data.</text>
</comment>
<evidence type="ECO:0000256" key="6">
    <source>
        <dbReference type="ARBA" id="ARBA00022840"/>
    </source>
</evidence>
<evidence type="ECO:0000256" key="2">
    <source>
        <dbReference type="ARBA" id="ARBA00012438"/>
    </source>
</evidence>
<dbReference type="EMBL" id="SMRP01000004">
    <property type="protein sequence ID" value="TDG24095.1"/>
    <property type="molecule type" value="Genomic_DNA"/>
</dbReference>
<evidence type="ECO:0000256" key="7">
    <source>
        <dbReference type="SAM" id="MobiDB-lite"/>
    </source>
</evidence>
<evidence type="ECO:0000313" key="11">
    <source>
        <dbReference type="Proteomes" id="UP000295722"/>
    </source>
</evidence>
<dbReference type="OrthoDB" id="9785252at2"/>
<dbReference type="Proteomes" id="UP000295722">
    <property type="component" value="Unassembled WGS sequence"/>
</dbReference>
<dbReference type="CDD" id="cd00082">
    <property type="entry name" value="HisKA"/>
    <property type="match status" value="1"/>
</dbReference>
<dbReference type="Gene3D" id="1.10.287.130">
    <property type="match status" value="1"/>
</dbReference>
<dbReference type="PROSITE" id="PS50109">
    <property type="entry name" value="HIS_KIN"/>
    <property type="match status" value="1"/>
</dbReference>
<dbReference type="InterPro" id="IPR003594">
    <property type="entry name" value="HATPase_dom"/>
</dbReference>
<evidence type="ECO:0000313" key="10">
    <source>
        <dbReference type="EMBL" id="TDG24095.1"/>
    </source>
</evidence>
<keyword evidence="8" id="KW-0812">Transmembrane</keyword>
<gene>
    <name evidence="10" type="ORF">EYW47_11365</name>
</gene>
<keyword evidence="4" id="KW-0547">Nucleotide-binding</keyword>
<keyword evidence="5 10" id="KW-0418">Kinase</keyword>
<dbReference type="EC" id="2.7.13.3" evidence="2"/>
<feature type="compositionally biased region" description="Basic and acidic residues" evidence="7">
    <location>
        <begin position="510"/>
        <end position="521"/>
    </location>
</feature>
<feature type="transmembrane region" description="Helical" evidence="8">
    <location>
        <begin position="16"/>
        <end position="38"/>
    </location>
</feature>
<keyword evidence="11" id="KW-1185">Reference proteome</keyword>
<dbReference type="SUPFAM" id="SSF55874">
    <property type="entry name" value="ATPase domain of HSP90 chaperone/DNA topoisomerase II/histidine kinase"/>
    <property type="match status" value="1"/>
</dbReference>
<dbReference type="PANTHER" id="PTHR44936:SF10">
    <property type="entry name" value="SENSOR PROTEIN RSTB"/>
    <property type="match status" value="1"/>
</dbReference>
<feature type="compositionally biased region" description="Low complexity" evidence="7">
    <location>
        <begin position="421"/>
        <end position="448"/>
    </location>
</feature>
<dbReference type="Pfam" id="PF25323">
    <property type="entry name" value="6TM_PilS"/>
    <property type="match status" value="1"/>
</dbReference>
<dbReference type="SMART" id="SM00387">
    <property type="entry name" value="HATPase_c"/>
    <property type="match status" value="1"/>
</dbReference>
<feature type="transmembrane region" description="Helical" evidence="8">
    <location>
        <begin position="117"/>
        <end position="136"/>
    </location>
</feature>
<feature type="domain" description="Histidine kinase" evidence="9">
    <location>
        <begin position="208"/>
        <end position="395"/>
    </location>
</feature>
<feature type="transmembrane region" description="Helical" evidence="8">
    <location>
        <begin position="156"/>
        <end position="173"/>
    </location>
</feature>
<dbReference type="InterPro" id="IPR036890">
    <property type="entry name" value="HATPase_C_sf"/>
</dbReference>
<dbReference type="CDD" id="cd00075">
    <property type="entry name" value="HATPase"/>
    <property type="match status" value="1"/>
</dbReference>
<feature type="region of interest" description="Disordered" evidence="7">
    <location>
        <begin position="421"/>
        <end position="521"/>
    </location>
</feature>
<feature type="transmembrane region" description="Helical" evidence="8">
    <location>
        <begin position="45"/>
        <end position="64"/>
    </location>
</feature>
<dbReference type="Gene3D" id="3.30.565.10">
    <property type="entry name" value="Histidine kinase-like ATPase, C-terminal domain"/>
    <property type="match status" value="1"/>
</dbReference>
<dbReference type="GO" id="GO:0005524">
    <property type="term" value="F:ATP binding"/>
    <property type="evidence" value="ECO:0007669"/>
    <property type="project" value="UniProtKB-KW"/>
</dbReference>
<evidence type="ECO:0000256" key="3">
    <source>
        <dbReference type="ARBA" id="ARBA00022679"/>
    </source>
</evidence>
<dbReference type="Pfam" id="PF02518">
    <property type="entry name" value="HATPase_c"/>
    <property type="match status" value="1"/>
</dbReference>
<dbReference type="InterPro" id="IPR005467">
    <property type="entry name" value="His_kinase_dom"/>
</dbReference>